<dbReference type="InterPro" id="IPR035326">
    <property type="entry name" value="Beta_sandwich_Seath"/>
</dbReference>
<dbReference type="Pfam" id="PF22671">
    <property type="entry name" value="Gp18_domIII_N"/>
    <property type="match status" value="1"/>
</dbReference>
<feature type="domain" description="Phage tail sheath protein-like beta-sandwich" evidence="3">
    <location>
        <begin position="92"/>
        <end position="182"/>
    </location>
</feature>
<dbReference type="Pfam" id="PF17481">
    <property type="entry name" value="Phage_sheath_domII"/>
    <property type="match status" value="1"/>
</dbReference>
<feature type="domain" description="Tail sheath protein Gp18-like" evidence="5">
    <location>
        <begin position="34"/>
        <end position="91"/>
    </location>
</feature>
<dbReference type="Proteomes" id="UP000028091">
    <property type="component" value="Unassembled WGS sequence"/>
</dbReference>
<dbReference type="EMBL" id="JOTP01000001">
    <property type="protein sequence ID" value="KEP28354.1"/>
    <property type="molecule type" value="Genomic_DNA"/>
</dbReference>
<dbReference type="RefSeq" id="WP_034317335.1">
    <property type="nucleotide sequence ID" value="NZ_JOTP01000001.1"/>
</dbReference>
<dbReference type="Pfam" id="PF04984">
    <property type="entry name" value="Phage_sheath_1"/>
    <property type="match status" value="1"/>
</dbReference>
<feature type="domain" description="Tail sheath protein subtilisin-like" evidence="2">
    <location>
        <begin position="184"/>
        <end position="333"/>
    </location>
</feature>
<evidence type="ECO:0000259" key="5">
    <source>
        <dbReference type="Pfam" id="PF22671"/>
    </source>
</evidence>
<evidence type="ECO:0000313" key="7">
    <source>
        <dbReference type="Proteomes" id="UP000028091"/>
    </source>
</evidence>
<evidence type="ECO:0000259" key="3">
    <source>
        <dbReference type="Pfam" id="PF17481"/>
    </source>
</evidence>
<proteinExistence type="inferred from homology"/>
<dbReference type="Gene3D" id="3.30.1370.220">
    <property type="match status" value="1"/>
</dbReference>
<sequence>MNGGTFTPGTEKKRPGIYFNFKTTAEQRITLGDRGTVALPLVMSWGEPKTFISISNMEDLNKKVGLNIDDKSLLLFREAKKKAQTVLLYRLNEGEPAKAEIAENFVVTANYGGQKGNEITVQVAENVLDSTKRDVITYLGTDIVDKQIVTDVKDLVKNKYVQFSGEGEAVITAGVALSGGKNGVASVADYTAFLEAAETEYFDVIALPVDNSEQLKATFSSFIERLRDKQGRKVQGVVANYAADQEGIINVTSGVVLEDGTELTPAQTTAWVAGASAGANFNQSLTFVEYEGAVDTLERLDNDQVEYRLSQGEFLFTFDARDRTVSVEKDINSLTSFTVEKNQQMAKNKIIRVLDAINNDLTFELKNLIKLRKANGNDIPASDDGVQLVKTLITQYLTQLQDGSGITGFNSETDIVIGLNEDRDGFMIDLAVQPVDAAEKFYFNVEVK</sequence>
<dbReference type="InterPro" id="IPR054564">
    <property type="entry name" value="Gp18_domIII_N"/>
</dbReference>
<feature type="domain" description="Tail sheath protein C-terminal" evidence="4">
    <location>
        <begin position="340"/>
        <end position="448"/>
    </location>
</feature>
<name>A0A081LGH8_9BACI</name>
<dbReference type="InterPro" id="IPR035089">
    <property type="entry name" value="Phage_sheath_subtilisin"/>
</dbReference>
<reference evidence="6 7" key="1">
    <citation type="submission" date="2012-09" db="EMBL/GenBank/DDBJ databases">
        <title>Genome Sequence of Bacillus sp. DW5-4.</title>
        <authorList>
            <person name="Lai Q."/>
            <person name="Liu Y."/>
            <person name="Shao Z."/>
        </authorList>
    </citation>
    <scope>NUCLEOTIDE SEQUENCE [LARGE SCALE GENOMIC DNA]</scope>
    <source>
        <strain evidence="6 7">DW5-4</strain>
    </source>
</reference>
<protein>
    <submittedName>
        <fullName evidence="6">Phage portal protein</fullName>
    </submittedName>
</protein>
<keyword evidence="7" id="KW-1185">Reference proteome</keyword>
<dbReference type="Gene3D" id="3.40.50.11790">
    <property type="match status" value="1"/>
</dbReference>
<gene>
    <name evidence="6" type="ORF">BA70_01820</name>
</gene>
<dbReference type="InterPro" id="IPR020287">
    <property type="entry name" value="Tail_sheath_C"/>
</dbReference>
<accession>A0A081LGH8</accession>
<evidence type="ECO:0000313" key="6">
    <source>
        <dbReference type="EMBL" id="KEP28354.1"/>
    </source>
</evidence>
<dbReference type="Pfam" id="PF17482">
    <property type="entry name" value="Phage_sheath_1C"/>
    <property type="match status" value="1"/>
</dbReference>
<dbReference type="Gene3D" id="3.30.1490.360">
    <property type="match status" value="1"/>
</dbReference>
<dbReference type="AlphaFoldDB" id="A0A081LGH8"/>
<organism evidence="6 7">
    <name type="scientific">Bacillus zhangzhouensis</name>
    <dbReference type="NCBI Taxonomy" id="1178540"/>
    <lineage>
        <taxon>Bacteria</taxon>
        <taxon>Bacillati</taxon>
        <taxon>Bacillota</taxon>
        <taxon>Bacilli</taxon>
        <taxon>Bacillales</taxon>
        <taxon>Bacillaceae</taxon>
        <taxon>Bacillus</taxon>
    </lineage>
</organism>
<dbReference type="Gene3D" id="3.30.360.90">
    <property type="match status" value="1"/>
</dbReference>
<evidence type="ECO:0000256" key="1">
    <source>
        <dbReference type="ARBA" id="ARBA00008005"/>
    </source>
</evidence>
<evidence type="ECO:0000259" key="2">
    <source>
        <dbReference type="Pfam" id="PF04984"/>
    </source>
</evidence>
<dbReference type="Gene3D" id="2.60.40.4290">
    <property type="match status" value="1"/>
</dbReference>
<dbReference type="OrthoDB" id="89060at2"/>
<evidence type="ECO:0000259" key="4">
    <source>
        <dbReference type="Pfam" id="PF17482"/>
    </source>
</evidence>
<comment type="caution">
    <text evidence="6">The sequence shown here is derived from an EMBL/GenBank/DDBJ whole genome shotgun (WGS) entry which is preliminary data.</text>
</comment>
<comment type="similarity">
    <text evidence="1">Belongs to the myoviridae tail sheath protein family.</text>
</comment>
<dbReference type="eggNOG" id="ENOG502Z8I6">
    <property type="taxonomic scope" value="Bacteria"/>
</dbReference>